<reference evidence="1" key="1">
    <citation type="submission" date="2023-02" db="EMBL/GenBank/DDBJ databases">
        <title>Genome of toxic invasive species Heracleum sosnowskyi carries increased number of genes despite the absence of recent whole-genome duplications.</title>
        <authorList>
            <person name="Schelkunov M."/>
            <person name="Shtratnikova V."/>
            <person name="Makarenko M."/>
            <person name="Klepikova A."/>
            <person name="Omelchenko D."/>
            <person name="Novikova G."/>
            <person name="Obukhova E."/>
            <person name="Bogdanov V."/>
            <person name="Penin A."/>
            <person name="Logacheva M."/>
        </authorList>
    </citation>
    <scope>NUCLEOTIDE SEQUENCE</scope>
    <source>
        <strain evidence="1">Hsosn_3</strain>
        <tissue evidence="1">Leaf</tissue>
    </source>
</reference>
<comment type="caution">
    <text evidence="1">The sequence shown here is derived from an EMBL/GenBank/DDBJ whole genome shotgun (WGS) entry which is preliminary data.</text>
</comment>
<organism evidence="1 2">
    <name type="scientific">Heracleum sosnowskyi</name>
    <dbReference type="NCBI Taxonomy" id="360622"/>
    <lineage>
        <taxon>Eukaryota</taxon>
        <taxon>Viridiplantae</taxon>
        <taxon>Streptophyta</taxon>
        <taxon>Embryophyta</taxon>
        <taxon>Tracheophyta</taxon>
        <taxon>Spermatophyta</taxon>
        <taxon>Magnoliopsida</taxon>
        <taxon>eudicotyledons</taxon>
        <taxon>Gunneridae</taxon>
        <taxon>Pentapetalae</taxon>
        <taxon>asterids</taxon>
        <taxon>campanulids</taxon>
        <taxon>Apiales</taxon>
        <taxon>Apiaceae</taxon>
        <taxon>Apioideae</taxon>
        <taxon>apioid superclade</taxon>
        <taxon>Tordylieae</taxon>
        <taxon>Tordyliinae</taxon>
        <taxon>Heracleum</taxon>
    </lineage>
</organism>
<dbReference type="AlphaFoldDB" id="A0AAD8M9J9"/>
<evidence type="ECO:0000313" key="2">
    <source>
        <dbReference type="Proteomes" id="UP001237642"/>
    </source>
</evidence>
<name>A0AAD8M9J9_9APIA</name>
<evidence type="ECO:0000313" key="1">
    <source>
        <dbReference type="EMBL" id="KAK1364607.1"/>
    </source>
</evidence>
<accession>A0AAD8M9J9</accession>
<reference evidence="1" key="2">
    <citation type="submission" date="2023-05" db="EMBL/GenBank/DDBJ databases">
        <authorList>
            <person name="Schelkunov M.I."/>
        </authorList>
    </citation>
    <scope>NUCLEOTIDE SEQUENCE</scope>
    <source>
        <strain evidence="1">Hsosn_3</strain>
        <tissue evidence="1">Leaf</tissue>
    </source>
</reference>
<proteinExistence type="predicted"/>
<dbReference type="Proteomes" id="UP001237642">
    <property type="component" value="Unassembled WGS sequence"/>
</dbReference>
<protein>
    <submittedName>
        <fullName evidence="1">Uncharacterized protein</fullName>
    </submittedName>
</protein>
<dbReference type="EMBL" id="JAUIZM010000009">
    <property type="protein sequence ID" value="KAK1364607.1"/>
    <property type="molecule type" value="Genomic_DNA"/>
</dbReference>
<sequence>MGDGDVRVDKTSAVLKKKKKLLTRDVENVNEADVVLNDVDGWKYSKNKGKFIISDGQNDEEDDVIAGDVDAKNVASRDDQNVEEDIIANVVVDDVQSPENNGKKRVKVLGDGNVPKEINGDDFKDFTFMFPELTNMLELKTQFRMPQHIRKKSVTDTINSIGWEKTNELEQEWINVRLMEMELKAKKLDLTSKQMNMILEATHKIFKS</sequence>
<keyword evidence="2" id="KW-1185">Reference proteome</keyword>
<gene>
    <name evidence="1" type="ORF">POM88_040168</name>
</gene>